<dbReference type="Proteomes" id="UP000197153">
    <property type="component" value="Chromosome 2"/>
</dbReference>
<dbReference type="PRINTS" id="PR00080">
    <property type="entry name" value="SDRFAMILY"/>
</dbReference>
<dbReference type="InterPro" id="IPR002347">
    <property type="entry name" value="SDR_fam"/>
</dbReference>
<name>A0A248JUB6_9PROT</name>
<evidence type="ECO:0000259" key="2">
    <source>
        <dbReference type="SMART" id="SM00822"/>
    </source>
</evidence>
<dbReference type="Pfam" id="PF13561">
    <property type="entry name" value="adh_short_C2"/>
    <property type="match status" value="1"/>
</dbReference>
<evidence type="ECO:0000313" key="4">
    <source>
        <dbReference type="Proteomes" id="UP000197153"/>
    </source>
</evidence>
<dbReference type="RefSeq" id="WP_088872811.1">
    <property type="nucleotide sequence ID" value="NZ_CP022111.1"/>
</dbReference>
<dbReference type="FunFam" id="3.40.50.720:FF:000084">
    <property type="entry name" value="Short-chain dehydrogenase reductase"/>
    <property type="match status" value="1"/>
</dbReference>
<dbReference type="SMART" id="SM00822">
    <property type="entry name" value="PKS_KR"/>
    <property type="match status" value="1"/>
</dbReference>
<dbReference type="EMBL" id="CP022111">
    <property type="protein sequence ID" value="ASG22199.1"/>
    <property type="molecule type" value="Genomic_DNA"/>
</dbReference>
<sequence length="265" mass="27624">MTSAVPQLDRLFGLQGRTAVITGAATGIGRATAQLFADAGAQVAALDINIDKAEEFAAGVRSKGGKAVAIRMDQGDPTAVAAAFARLDEELPRVDVLLNCAAIYPRCNFETVTPEFLDRMYAINFRGVFQCTQEAVKRMKATGGGSIINISSVTSLKAGIYDNVQYAMTKAALNALTQSVALEYAEHNIRVNAILPGGVATEAAVASVQVGDPLRGPFLQPGRVPLGSRNADPQEIASACLYLASGASSFVTGQLIAVDGGFLIS</sequence>
<dbReference type="CDD" id="cd05233">
    <property type="entry name" value="SDR_c"/>
    <property type="match status" value="1"/>
</dbReference>
<dbReference type="PANTHER" id="PTHR42760">
    <property type="entry name" value="SHORT-CHAIN DEHYDROGENASES/REDUCTASES FAMILY MEMBER"/>
    <property type="match status" value="1"/>
</dbReference>
<dbReference type="PROSITE" id="PS00061">
    <property type="entry name" value="ADH_SHORT"/>
    <property type="match status" value="1"/>
</dbReference>
<dbReference type="PRINTS" id="PR00081">
    <property type="entry name" value="GDHRDH"/>
</dbReference>
<accession>A0A248JUB6</accession>
<dbReference type="InterPro" id="IPR020904">
    <property type="entry name" value="Sc_DH/Rdtase_CS"/>
</dbReference>
<dbReference type="SUPFAM" id="SSF51735">
    <property type="entry name" value="NAD(P)-binding Rossmann-fold domains"/>
    <property type="match status" value="1"/>
</dbReference>
<proteinExistence type="inferred from homology"/>
<protein>
    <submittedName>
        <fullName evidence="3">Short-chain dehydrogenase</fullName>
    </submittedName>
</protein>
<reference evidence="3 4" key="1">
    <citation type="submission" date="2017-06" db="EMBL/GenBank/DDBJ databases">
        <title>Complete genome sequence of Nitrospirillum amazonense strain CBAmC, an endophytic nitrogen-fixing and plant growth-promoting bacterium, isolated from sugarcane.</title>
        <authorList>
            <person name="Schwab S."/>
            <person name="dos Santos Teixeira K.R."/>
            <person name="Simoes Araujo J.L."/>
            <person name="Soares Vidal M."/>
            <person name="Borges de Freitas H.R."/>
            <person name="Rivello Crivelaro A.L."/>
            <person name="Bueno de Camargo Nunes A."/>
            <person name="dos Santos C.M."/>
            <person name="Palmeira da Silva Rosa D."/>
            <person name="da Silva Padilha D."/>
            <person name="da Silva E."/>
            <person name="Araujo Terra L."/>
            <person name="Soares Mendes V."/>
            <person name="Farinelli L."/>
            <person name="Magalhaes Cruz L."/>
            <person name="Baldani J.I."/>
        </authorList>
    </citation>
    <scope>NUCLEOTIDE SEQUENCE [LARGE SCALE GENOMIC DNA]</scope>
    <source>
        <strain evidence="3 4">CBAmC</strain>
    </source>
</reference>
<gene>
    <name evidence="3" type="ORF">Y958_14630</name>
</gene>
<keyword evidence="4" id="KW-1185">Reference proteome</keyword>
<dbReference type="AlphaFoldDB" id="A0A248JUB6"/>
<dbReference type="GO" id="GO:0016616">
    <property type="term" value="F:oxidoreductase activity, acting on the CH-OH group of donors, NAD or NADP as acceptor"/>
    <property type="evidence" value="ECO:0007669"/>
    <property type="project" value="TreeGrafter"/>
</dbReference>
<comment type="similarity">
    <text evidence="1">Belongs to the short-chain dehydrogenases/reductases (SDR) family.</text>
</comment>
<feature type="domain" description="Ketoreductase" evidence="2">
    <location>
        <begin position="17"/>
        <end position="217"/>
    </location>
</feature>
<organism evidence="3 4">
    <name type="scientific">Nitrospirillum viridazoti CBAmc</name>
    <dbReference type="NCBI Taxonomy" id="1441467"/>
    <lineage>
        <taxon>Bacteria</taxon>
        <taxon>Pseudomonadati</taxon>
        <taxon>Pseudomonadota</taxon>
        <taxon>Alphaproteobacteria</taxon>
        <taxon>Rhodospirillales</taxon>
        <taxon>Azospirillaceae</taxon>
        <taxon>Nitrospirillum</taxon>
        <taxon>Nitrospirillum viridazoti</taxon>
    </lineage>
</organism>
<evidence type="ECO:0000313" key="3">
    <source>
        <dbReference type="EMBL" id="ASG22199.1"/>
    </source>
</evidence>
<dbReference type="InterPro" id="IPR057326">
    <property type="entry name" value="KR_dom"/>
</dbReference>
<dbReference type="InterPro" id="IPR036291">
    <property type="entry name" value="NAD(P)-bd_dom_sf"/>
</dbReference>
<dbReference type="Gene3D" id="3.40.50.720">
    <property type="entry name" value="NAD(P)-binding Rossmann-like Domain"/>
    <property type="match status" value="1"/>
</dbReference>
<evidence type="ECO:0000256" key="1">
    <source>
        <dbReference type="ARBA" id="ARBA00006484"/>
    </source>
</evidence>
<dbReference type="KEGG" id="nao:Y958_14630"/>